<evidence type="ECO:0000313" key="1">
    <source>
        <dbReference type="EMBL" id="TWR94165.1"/>
    </source>
</evidence>
<proteinExistence type="predicted"/>
<organism evidence="1 2">
    <name type="scientific">Pseudomonas saxonica</name>
    <dbReference type="NCBI Taxonomy" id="2600598"/>
    <lineage>
        <taxon>Bacteria</taxon>
        <taxon>Pseudomonadati</taxon>
        <taxon>Pseudomonadota</taxon>
        <taxon>Gammaproteobacteria</taxon>
        <taxon>Pseudomonadales</taxon>
        <taxon>Pseudomonadaceae</taxon>
        <taxon>Pseudomonas</taxon>
    </lineage>
</organism>
<accession>A0A5C5PWY4</accession>
<dbReference type="AlphaFoldDB" id="A0A5C5PWY4"/>
<sequence length="81" mass="9306">MQEPIPSINLLFDQLGLPSSDAEIEKFIEANLMPDGVKLVDAKFWNDSQREFLTEQLKADAEWAIPVDELNERLHVKPKIE</sequence>
<dbReference type="Pfam" id="PF10982">
    <property type="entry name" value="DUF2789"/>
    <property type="match status" value="1"/>
</dbReference>
<dbReference type="Proteomes" id="UP000317901">
    <property type="component" value="Unassembled WGS sequence"/>
</dbReference>
<protein>
    <submittedName>
        <fullName evidence="1">DUF2789 domain-containing protein</fullName>
    </submittedName>
</protein>
<dbReference type="InterPro" id="IPR021250">
    <property type="entry name" value="DUF2789"/>
</dbReference>
<reference evidence="1 2" key="1">
    <citation type="submission" date="2019-06" db="EMBL/GenBank/DDBJ databases">
        <title>Pseudomonas bimorpha sp. nov. isolated from bovine raw milk and skim milk concentrate.</title>
        <authorList>
            <person name="Hofmann K."/>
            <person name="Huptas C."/>
            <person name="Doll E."/>
            <person name="Scherer S."/>
            <person name="Wenning M."/>
        </authorList>
    </citation>
    <scope>NUCLEOTIDE SEQUENCE [LARGE SCALE GENOMIC DNA]</scope>
    <source>
        <strain evidence="1 2">DSM 108990</strain>
    </source>
</reference>
<gene>
    <name evidence="1" type="ORF">FJD37_11600</name>
</gene>
<evidence type="ECO:0000313" key="2">
    <source>
        <dbReference type="Proteomes" id="UP000317901"/>
    </source>
</evidence>
<dbReference type="Gene3D" id="1.10.10.1130">
    <property type="entry name" value="Uncharacterised protein PF10982, DUF2789"/>
    <property type="match status" value="1"/>
</dbReference>
<dbReference type="RefSeq" id="WP_146426250.1">
    <property type="nucleotide sequence ID" value="NZ_VFIP01000019.1"/>
</dbReference>
<dbReference type="InterPro" id="IPR038086">
    <property type="entry name" value="DUF2789_sf"/>
</dbReference>
<dbReference type="EMBL" id="VFIP01000019">
    <property type="protein sequence ID" value="TWR94165.1"/>
    <property type="molecule type" value="Genomic_DNA"/>
</dbReference>
<comment type="caution">
    <text evidence="1">The sequence shown here is derived from an EMBL/GenBank/DDBJ whole genome shotgun (WGS) entry which is preliminary data.</text>
</comment>
<name>A0A5C5PWY4_9PSED</name>
<dbReference type="OrthoDB" id="5828847at2"/>